<sequence>MDIRVYHTADLPPATLAGIRALLDAAFDGDFDDEDWDHALGGMHATAWHDGTLVGHASVVRRQFRLDERPLRVGYIEAVAVRADHRRRGVGGALMAPLERIIRDAYDLGALSSSHLAVPFYEGRGWQRLRGPSWAMTPDGLVRTEDDDDGIFVLADAPVNSEAGLACDWRAGDVW</sequence>
<organism evidence="2 3">
    <name type="scientific">Actinophytocola oryzae</name>
    <dbReference type="NCBI Taxonomy" id="502181"/>
    <lineage>
        <taxon>Bacteria</taxon>
        <taxon>Bacillati</taxon>
        <taxon>Actinomycetota</taxon>
        <taxon>Actinomycetes</taxon>
        <taxon>Pseudonocardiales</taxon>
        <taxon>Pseudonocardiaceae</taxon>
    </lineage>
</organism>
<gene>
    <name evidence="2" type="ORF">CLV71_101109</name>
</gene>
<accession>A0A4R7W571</accession>
<dbReference type="RefSeq" id="WP_133900559.1">
    <property type="nucleotide sequence ID" value="NZ_SOCP01000001.1"/>
</dbReference>
<dbReference type="CDD" id="cd04301">
    <property type="entry name" value="NAT_SF"/>
    <property type="match status" value="1"/>
</dbReference>
<dbReference type="AlphaFoldDB" id="A0A4R7W571"/>
<dbReference type="InterPro" id="IPR000182">
    <property type="entry name" value="GNAT_dom"/>
</dbReference>
<dbReference type="OrthoDB" id="70281at2"/>
<dbReference type="EMBL" id="SOCP01000001">
    <property type="protein sequence ID" value="TDV57238.1"/>
    <property type="molecule type" value="Genomic_DNA"/>
</dbReference>
<name>A0A4R7W571_9PSEU</name>
<comment type="caution">
    <text evidence="2">The sequence shown here is derived from an EMBL/GenBank/DDBJ whole genome shotgun (WGS) entry which is preliminary data.</text>
</comment>
<feature type="domain" description="N-acetyltransferase" evidence="1">
    <location>
        <begin position="6"/>
        <end position="148"/>
    </location>
</feature>
<proteinExistence type="predicted"/>
<reference evidence="2 3" key="1">
    <citation type="submission" date="2019-03" db="EMBL/GenBank/DDBJ databases">
        <title>Genomic Encyclopedia of Archaeal and Bacterial Type Strains, Phase II (KMG-II): from individual species to whole genera.</title>
        <authorList>
            <person name="Goeker M."/>
        </authorList>
    </citation>
    <scope>NUCLEOTIDE SEQUENCE [LARGE SCALE GENOMIC DNA]</scope>
    <source>
        <strain evidence="2 3">DSM 45499</strain>
    </source>
</reference>
<keyword evidence="3" id="KW-1185">Reference proteome</keyword>
<dbReference type="SUPFAM" id="SSF55729">
    <property type="entry name" value="Acyl-CoA N-acyltransferases (Nat)"/>
    <property type="match status" value="1"/>
</dbReference>
<dbReference type="PROSITE" id="PS51186">
    <property type="entry name" value="GNAT"/>
    <property type="match status" value="1"/>
</dbReference>
<keyword evidence="2" id="KW-0808">Transferase</keyword>
<evidence type="ECO:0000313" key="2">
    <source>
        <dbReference type="EMBL" id="TDV57238.1"/>
    </source>
</evidence>
<dbReference type="GO" id="GO:0016747">
    <property type="term" value="F:acyltransferase activity, transferring groups other than amino-acyl groups"/>
    <property type="evidence" value="ECO:0007669"/>
    <property type="project" value="InterPro"/>
</dbReference>
<evidence type="ECO:0000259" key="1">
    <source>
        <dbReference type="PROSITE" id="PS51186"/>
    </source>
</evidence>
<protein>
    <submittedName>
        <fullName evidence="2">Aminoglycoside 2'-N-acetyltransferase I</fullName>
    </submittedName>
</protein>
<dbReference type="Pfam" id="PF00583">
    <property type="entry name" value="Acetyltransf_1"/>
    <property type="match status" value="1"/>
</dbReference>
<evidence type="ECO:0000313" key="3">
    <source>
        <dbReference type="Proteomes" id="UP000294927"/>
    </source>
</evidence>
<dbReference type="InterPro" id="IPR016181">
    <property type="entry name" value="Acyl_CoA_acyltransferase"/>
</dbReference>
<dbReference type="Proteomes" id="UP000294927">
    <property type="component" value="Unassembled WGS sequence"/>
</dbReference>
<dbReference type="Gene3D" id="3.40.630.30">
    <property type="match status" value="1"/>
</dbReference>